<sequence length="293" mass="32164">GSFFCDFVISAPTPILATSNTHVARTLRSRENSTTTAGVLHKAVVARCNPDWIQVGKPIQSDGYHITALTEDVLFSEKIQCPRDAKLVYEAGGSVVDVKSIVCRMEQGGSRYELVRDNDVLIVKSAPFNTGCRRKDCQMCPPALQFDCGGKSDCRQPKPKVSGVCTTYECDTSTIVINDDKWPRKGSIECTKNATGYYAWHFDGTAVAKATCPTNKHCNALVPINCTVAGCPGFSDLDKLTVVCEGKLEMRVSAGGESYIVEELLCDQWKGRYRHKIAKRYDFVPNGAVLQCE</sequence>
<comment type="caution">
    <text evidence="1">The sequence shown here is derived from an EMBL/GenBank/DDBJ whole genome shotgun (WGS) entry which is preliminary data.</text>
</comment>
<dbReference type="Proteomes" id="UP001432322">
    <property type="component" value="Unassembled WGS sequence"/>
</dbReference>
<accession>A0AAV5VQX3</accession>
<feature type="non-terminal residue" evidence="1">
    <location>
        <position position="293"/>
    </location>
</feature>
<reference evidence="1" key="1">
    <citation type="submission" date="2023-10" db="EMBL/GenBank/DDBJ databases">
        <title>Genome assembly of Pristionchus species.</title>
        <authorList>
            <person name="Yoshida K."/>
            <person name="Sommer R.J."/>
        </authorList>
    </citation>
    <scope>NUCLEOTIDE SEQUENCE</scope>
    <source>
        <strain evidence="1">RS5133</strain>
    </source>
</reference>
<organism evidence="1 2">
    <name type="scientific">Pristionchus fissidentatus</name>
    <dbReference type="NCBI Taxonomy" id="1538716"/>
    <lineage>
        <taxon>Eukaryota</taxon>
        <taxon>Metazoa</taxon>
        <taxon>Ecdysozoa</taxon>
        <taxon>Nematoda</taxon>
        <taxon>Chromadorea</taxon>
        <taxon>Rhabditida</taxon>
        <taxon>Rhabditina</taxon>
        <taxon>Diplogasteromorpha</taxon>
        <taxon>Diplogasteroidea</taxon>
        <taxon>Neodiplogasteridae</taxon>
        <taxon>Pristionchus</taxon>
    </lineage>
</organism>
<proteinExistence type="predicted"/>
<dbReference type="AlphaFoldDB" id="A0AAV5VQX3"/>
<name>A0AAV5VQX3_9BILA</name>
<gene>
    <name evidence="1" type="ORF">PFISCL1PPCAC_13288</name>
</gene>
<evidence type="ECO:0000313" key="1">
    <source>
        <dbReference type="EMBL" id="GMT21991.1"/>
    </source>
</evidence>
<feature type="non-terminal residue" evidence="1">
    <location>
        <position position="1"/>
    </location>
</feature>
<keyword evidence="2" id="KW-1185">Reference proteome</keyword>
<evidence type="ECO:0000313" key="2">
    <source>
        <dbReference type="Proteomes" id="UP001432322"/>
    </source>
</evidence>
<dbReference type="EMBL" id="BTSY01000004">
    <property type="protein sequence ID" value="GMT21991.1"/>
    <property type="molecule type" value="Genomic_DNA"/>
</dbReference>
<protein>
    <submittedName>
        <fullName evidence="1">Uncharacterized protein</fullName>
    </submittedName>
</protein>